<sequence length="182" mass="20026">MLMLIFGWGSTANALDISSLSFSGNTDRTVYIDAADGDVYRLRLYSDVSGIVYDKKKHKINGDVYLPLFQVSDSNPGKPTAYCGVGREVWLYVYKVQGGTLSPITRVLVSSCLRSISLTSQNTGEQAQDLDFSSVQWHETGFSIQWFARIDTAGKLLSSTNYVVHDGVFSAQDVLAIEHPAD</sequence>
<name>A0A7X1GAJ6_9PSED</name>
<evidence type="ECO:0000313" key="2">
    <source>
        <dbReference type="Proteomes" id="UP000526003"/>
    </source>
</evidence>
<organism evidence="1 2">
    <name type="scientific">Pseudomonas kielensis</name>
    <dbReference type="NCBI Taxonomy" id="2762577"/>
    <lineage>
        <taxon>Bacteria</taxon>
        <taxon>Pseudomonadati</taxon>
        <taxon>Pseudomonadota</taxon>
        <taxon>Gammaproteobacteria</taxon>
        <taxon>Pseudomonadales</taxon>
        <taxon>Pseudomonadaceae</taxon>
        <taxon>Pseudomonas</taxon>
    </lineage>
</organism>
<dbReference type="EMBL" id="JACMYG010000002">
    <property type="protein sequence ID" value="MBC2688821.1"/>
    <property type="molecule type" value="Genomic_DNA"/>
</dbReference>
<dbReference type="Proteomes" id="UP000526003">
    <property type="component" value="Unassembled WGS sequence"/>
</dbReference>
<protein>
    <submittedName>
        <fullName evidence="1">Uncharacterized protein</fullName>
    </submittedName>
</protein>
<comment type="caution">
    <text evidence="1">The sequence shown here is derived from an EMBL/GenBank/DDBJ whole genome shotgun (WGS) entry which is preliminary data.</text>
</comment>
<evidence type="ECO:0000313" key="1">
    <source>
        <dbReference type="EMBL" id="MBC2688821.1"/>
    </source>
</evidence>
<dbReference type="AlphaFoldDB" id="A0A7X1GAJ6"/>
<proteinExistence type="predicted"/>
<accession>A0A7X1GAJ6</accession>
<gene>
    <name evidence="1" type="ORF">H7995_03300</name>
</gene>
<dbReference type="RefSeq" id="WP_185817982.1">
    <property type="nucleotide sequence ID" value="NZ_JACMYG010000002.1"/>
</dbReference>
<reference evidence="1 2" key="1">
    <citation type="submission" date="2020-08" db="EMBL/GenBank/DDBJ databases">
        <title>Pseudomonas sp. nov.</title>
        <authorList>
            <person name="Gieschler S."/>
            <person name="Fiedler G."/>
            <person name="Brinks E."/>
            <person name="Boehnlein C."/>
            <person name="Franz C.M.A.P."/>
            <person name="Kabisch J."/>
        </authorList>
    </citation>
    <scope>NUCLEOTIDE SEQUENCE [LARGE SCALE GENOMIC DNA]</scope>
    <source>
        <strain evidence="1 2">MBT-1</strain>
    </source>
</reference>
<keyword evidence="2" id="KW-1185">Reference proteome</keyword>